<evidence type="ECO:0000313" key="5">
    <source>
        <dbReference type="EMBL" id="MCS5727805.1"/>
    </source>
</evidence>
<evidence type="ECO:0000259" key="4">
    <source>
        <dbReference type="PROSITE" id="PS01124"/>
    </source>
</evidence>
<keyword evidence="6" id="KW-1185">Reference proteome</keyword>
<comment type="caution">
    <text evidence="5">The sequence shown here is derived from an EMBL/GenBank/DDBJ whole genome shotgun (WGS) entry which is preliminary data.</text>
</comment>
<dbReference type="InterPro" id="IPR046532">
    <property type="entry name" value="DUF6597"/>
</dbReference>
<dbReference type="InterPro" id="IPR009057">
    <property type="entry name" value="Homeodomain-like_sf"/>
</dbReference>
<keyword evidence="2" id="KW-0238">DNA-binding</keyword>
<feature type="domain" description="HTH araC/xylS-type" evidence="4">
    <location>
        <begin position="163"/>
        <end position="265"/>
    </location>
</feature>
<organism evidence="5 6">
    <name type="scientific">Herbiconiux oxytropis</name>
    <dbReference type="NCBI Taxonomy" id="2970915"/>
    <lineage>
        <taxon>Bacteria</taxon>
        <taxon>Bacillati</taxon>
        <taxon>Actinomycetota</taxon>
        <taxon>Actinomycetes</taxon>
        <taxon>Micrococcales</taxon>
        <taxon>Microbacteriaceae</taxon>
        <taxon>Herbiconiux</taxon>
    </lineage>
</organism>
<evidence type="ECO:0000256" key="2">
    <source>
        <dbReference type="ARBA" id="ARBA00023125"/>
    </source>
</evidence>
<gene>
    <name evidence="5" type="ORF">N1028_18065</name>
</gene>
<dbReference type="EMBL" id="JANLCK010000015">
    <property type="protein sequence ID" value="MCS5727805.1"/>
    <property type="molecule type" value="Genomic_DNA"/>
</dbReference>
<evidence type="ECO:0000256" key="1">
    <source>
        <dbReference type="ARBA" id="ARBA00023015"/>
    </source>
</evidence>
<proteinExistence type="predicted"/>
<dbReference type="GO" id="GO:0043565">
    <property type="term" value="F:sequence-specific DNA binding"/>
    <property type="evidence" value="ECO:0007669"/>
    <property type="project" value="InterPro"/>
</dbReference>
<dbReference type="SUPFAM" id="SSF46689">
    <property type="entry name" value="Homeodomain-like"/>
    <property type="match status" value="1"/>
</dbReference>
<protein>
    <submittedName>
        <fullName evidence="5">Helix-turn-helix domain-containing protein</fullName>
    </submittedName>
</protein>
<dbReference type="InterPro" id="IPR018062">
    <property type="entry name" value="HTH_AraC-typ_CS"/>
</dbReference>
<evidence type="ECO:0000313" key="6">
    <source>
        <dbReference type="Proteomes" id="UP001165587"/>
    </source>
</evidence>
<dbReference type="PROSITE" id="PS00041">
    <property type="entry name" value="HTH_ARAC_FAMILY_1"/>
    <property type="match status" value="1"/>
</dbReference>
<dbReference type="InterPro" id="IPR018060">
    <property type="entry name" value="HTH_AraC"/>
</dbReference>
<dbReference type="PANTHER" id="PTHR46796">
    <property type="entry name" value="HTH-TYPE TRANSCRIPTIONAL ACTIVATOR RHAS-RELATED"/>
    <property type="match status" value="1"/>
</dbReference>
<dbReference type="Gene3D" id="1.10.10.60">
    <property type="entry name" value="Homeodomain-like"/>
    <property type="match status" value="1"/>
</dbReference>
<dbReference type="InterPro" id="IPR050204">
    <property type="entry name" value="AraC_XylS_family_regulators"/>
</dbReference>
<dbReference type="SMART" id="SM00342">
    <property type="entry name" value="HTH_ARAC"/>
    <property type="match status" value="1"/>
</dbReference>
<accession>A0AA42BUQ5</accession>
<keyword evidence="3" id="KW-0804">Transcription</keyword>
<dbReference type="Proteomes" id="UP001165587">
    <property type="component" value="Unassembled WGS sequence"/>
</dbReference>
<dbReference type="AlphaFoldDB" id="A0AA42BUQ5"/>
<dbReference type="Pfam" id="PF12833">
    <property type="entry name" value="HTH_18"/>
    <property type="match status" value="1"/>
</dbReference>
<keyword evidence="1" id="KW-0805">Transcription regulation</keyword>
<dbReference type="RefSeq" id="WP_259530859.1">
    <property type="nucleotide sequence ID" value="NZ_JANLCK010000015.1"/>
</dbReference>
<name>A0AA42BUQ5_9MICO</name>
<dbReference type="GO" id="GO:0003700">
    <property type="term" value="F:DNA-binding transcription factor activity"/>
    <property type="evidence" value="ECO:0007669"/>
    <property type="project" value="InterPro"/>
</dbReference>
<sequence>MTDGSPASRGHLNPGEEGVEFDRFELGPAPGLAELVRHVWVARWSVPEGETREQRMVTYPAFNVVMQPEGAMLAAPDPKLSVVSLQGDSWVVGVLFRPAAGPVLCGSAHPRDLLGLGVPYDGAPVRDVAAAMEETDAVARRRRLIAVLRAWLVPLTGEVGERGRLMNRVGALAEGDDGILRSSQLAEASGLGIRALERLVADFVGVSPKWLIECRRIQWAATTLHAGAGTDLSALAAALGYADYSHFSRRYVSLLGETPEATRRRGGSAG</sequence>
<dbReference type="PROSITE" id="PS01124">
    <property type="entry name" value="HTH_ARAC_FAMILY_2"/>
    <property type="match status" value="1"/>
</dbReference>
<reference evidence="5" key="1">
    <citation type="submission" date="2022-08" db="EMBL/GenBank/DDBJ databases">
        <authorList>
            <person name="Deng Y."/>
            <person name="Han X.-F."/>
            <person name="Zhang Y.-Q."/>
        </authorList>
    </citation>
    <scope>NUCLEOTIDE SEQUENCE</scope>
    <source>
        <strain evidence="5">CPCC 203407</strain>
    </source>
</reference>
<dbReference type="Pfam" id="PF20240">
    <property type="entry name" value="DUF6597"/>
    <property type="match status" value="1"/>
</dbReference>
<evidence type="ECO:0000256" key="3">
    <source>
        <dbReference type="ARBA" id="ARBA00023163"/>
    </source>
</evidence>